<dbReference type="GO" id="GO:0010150">
    <property type="term" value="P:leaf senescence"/>
    <property type="evidence" value="ECO:0007669"/>
    <property type="project" value="UniProtKB-ARBA"/>
</dbReference>
<dbReference type="Pfam" id="PF04520">
    <property type="entry name" value="Senescence_reg"/>
    <property type="match status" value="1"/>
</dbReference>
<feature type="compositionally biased region" description="Low complexity" evidence="2">
    <location>
        <begin position="35"/>
        <end position="48"/>
    </location>
</feature>
<sequence>MQKEDFDEEELFGELDNDQALDSFSRDEEDDACGESEAVNSSSVKSSATYNPNSLKAIVEDGQIDIDSNLASAYISRGRPLIPFSLPSNMGVRMGSSVPIAMPMVPKKRKEEQADNSSDDEDDGAHVSNARYQGTFIPPHELSHRQENFMSVVGGASLMKRERLKARNAILKATGFVENHTQPVTIQDGSKFQALTSGGLTQSLALFNGV</sequence>
<dbReference type="EMBL" id="BEGY01000005">
    <property type="protein sequence ID" value="GAX73899.1"/>
    <property type="molecule type" value="Genomic_DNA"/>
</dbReference>
<keyword evidence="4" id="KW-1185">Reference proteome</keyword>
<organism evidence="3 4">
    <name type="scientific">Chlamydomonas eustigma</name>
    <dbReference type="NCBI Taxonomy" id="1157962"/>
    <lineage>
        <taxon>Eukaryota</taxon>
        <taxon>Viridiplantae</taxon>
        <taxon>Chlorophyta</taxon>
        <taxon>core chlorophytes</taxon>
        <taxon>Chlorophyceae</taxon>
        <taxon>CS clade</taxon>
        <taxon>Chlamydomonadales</taxon>
        <taxon>Chlamydomonadaceae</taxon>
        <taxon>Chlamydomonas</taxon>
    </lineage>
</organism>
<name>A0A250WT52_9CHLO</name>
<protein>
    <submittedName>
        <fullName evidence="3">Uncharacterized protein</fullName>
    </submittedName>
</protein>
<feature type="compositionally biased region" description="Acidic residues" evidence="2">
    <location>
        <begin position="1"/>
        <end position="19"/>
    </location>
</feature>
<dbReference type="Proteomes" id="UP000232323">
    <property type="component" value="Unassembled WGS sequence"/>
</dbReference>
<comment type="caution">
    <text evidence="3">The sequence shown here is derived from an EMBL/GenBank/DDBJ whole genome shotgun (WGS) entry which is preliminary data.</text>
</comment>
<feature type="region of interest" description="Disordered" evidence="2">
    <location>
        <begin position="107"/>
        <end position="126"/>
    </location>
</feature>
<reference evidence="3 4" key="1">
    <citation type="submission" date="2017-08" db="EMBL/GenBank/DDBJ databases">
        <title>Acidophilic green algal genome provides insights into adaptation to an acidic environment.</title>
        <authorList>
            <person name="Hirooka S."/>
            <person name="Hirose Y."/>
            <person name="Kanesaki Y."/>
            <person name="Higuchi S."/>
            <person name="Fujiwara T."/>
            <person name="Onuma R."/>
            <person name="Era A."/>
            <person name="Ohbayashi R."/>
            <person name="Uzuka A."/>
            <person name="Nozaki H."/>
            <person name="Yoshikawa H."/>
            <person name="Miyagishima S.Y."/>
        </authorList>
    </citation>
    <scope>NUCLEOTIDE SEQUENCE [LARGE SCALE GENOMIC DNA]</scope>
    <source>
        <strain evidence="3 4">NIES-2499</strain>
    </source>
</reference>
<evidence type="ECO:0000313" key="4">
    <source>
        <dbReference type="Proteomes" id="UP000232323"/>
    </source>
</evidence>
<evidence type="ECO:0000256" key="2">
    <source>
        <dbReference type="SAM" id="MobiDB-lite"/>
    </source>
</evidence>
<evidence type="ECO:0000313" key="3">
    <source>
        <dbReference type="EMBL" id="GAX73899.1"/>
    </source>
</evidence>
<dbReference type="AlphaFoldDB" id="A0A250WT52"/>
<gene>
    <name evidence="3" type="ORF">CEUSTIGMA_g1349.t1</name>
</gene>
<dbReference type="OrthoDB" id="672058at2759"/>
<accession>A0A250WT52</accession>
<evidence type="ECO:0000256" key="1">
    <source>
        <dbReference type="ARBA" id="ARBA00034773"/>
    </source>
</evidence>
<proteinExistence type="inferred from homology"/>
<comment type="similarity">
    <text evidence="1">Belongs to the senescence regulator S40 family.</text>
</comment>
<feature type="region of interest" description="Disordered" evidence="2">
    <location>
        <begin position="1"/>
        <end position="49"/>
    </location>
</feature>
<dbReference type="InterPro" id="IPR007608">
    <property type="entry name" value="Senescence_reg_S40"/>
</dbReference>